<dbReference type="EMBL" id="JAOCDH010000035">
    <property type="protein sequence ID" value="MDH0704194.1"/>
    <property type="molecule type" value="Genomic_DNA"/>
</dbReference>
<sequence>MSASSDISGLFKWFGGRPEHYQEMPHDDLPYTDREPPLHLPAEVVVNLAEHDAPELPEQEPLEQVCKPLLAYASLDECVGKSSGSLPAENEEVWSSAGLQGLLAKLAQDDQSPLAGNDAASVGSLLERISVVAIVSAKGGVGKTTLSATLAAALYRAGRPVLAVDMDPQNALQHHFKAVTDSGKKRSRVLGIGYGERDWYACGVPSHSGVLVLPYGDVDEQQRLSIEQQMSSTSDWLARRLAEMDLSEGTIVVIDTPPGPSIYLRQALSVANEAVVVSLADAASYTSLPKIDSLIKTYTAGRDHFMGTSYLINQVDETRQLSRDITRILGELLGVRVLGLVHHDPSIGDALAYNHNILEYDPRSVASGDILSCSSALFARLAAKSSTREQ</sequence>
<proteinExistence type="predicted"/>
<evidence type="ECO:0000313" key="2">
    <source>
        <dbReference type="Proteomes" id="UP001161137"/>
    </source>
</evidence>
<dbReference type="NCBIfam" id="TIGR03371">
    <property type="entry name" value="cellulose_yhjQ"/>
    <property type="match status" value="1"/>
</dbReference>
<protein>
    <submittedName>
        <fullName evidence="1">Cellulose biosynthesis protein BcsQ</fullName>
    </submittedName>
</protein>
<dbReference type="PANTHER" id="PTHR13696">
    <property type="entry name" value="P-LOOP CONTAINING NUCLEOSIDE TRIPHOSPHATE HYDROLASE"/>
    <property type="match status" value="1"/>
</dbReference>
<name>A0AA42LK54_9GAMM</name>
<dbReference type="InterPro" id="IPR050678">
    <property type="entry name" value="DNA_Partitioning_ATPase"/>
</dbReference>
<dbReference type="InterPro" id="IPR017746">
    <property type="entry name" value="Cellulose_synthase_operon_BcsQ"/>
</dbReference>
<dbReference type="Gene3D" id="3.40.50.300">
    <property type="entry name" value="P-loop containing nucleotide triphosphate hydrolases"/>
    <property type="match status" value="1"/>
</dbReference>
<accession>A0AA42LK54</accession>
<dbReference type="CDD" id="cd02042">
    <property type="entry name" value="ParAB_family"/>
    <property type="match status" value="1"/>
</dbReference>
<evidence type="ECO:0000313" key="1">
    <source>
        <dbReference type="EMBL" id="MDH0704194.1"/>
    </source>
</evidence>
<dbReference type="InterPro" id="IPR027417">
    <property type="entry name" value="P-loop_NTPase"/>
</dbReference>
<dbReference type="Proteomes" id="UP001161137">
    <property type="component" value="Unassembled WGS sequence"/>
</dbReference>
<dbReference type="SUPFAM" id="SSF52540">
    <property type="entry name" value="P-loop containing nucleoside triphosphate hydrolases"/>
    <property type="match status" value="1"/>
</dbReference>
<reference evidence="1" key="1">
    <citation type="submission" date="2022-09" db="EMBL/GenBank/DDBJ databases">
        <title>Intensive care unit water sources are persistently colonized with multi-drug resistant bacteria and are the site of extensive horizontal gene transfer of antibiotic resistance genes.</title>
        <authorList>
            <person name="Diorio-Toth L."/>
        </authorList>
    </citation>
    <scope>NUCLEOTIDE SEQUENCE</scope>
    <source>
        <strain evidence="1">GD03863</strain>
    </source>
</reference>
<comment type="caution">
    <text evidence="1">The sequence shown here is derived from an EMBL/GenBank/DDBJ whole genome shotgun (WGS) entry which is preliminary data.</text>
</comment>
<gene>
    <name evidence="1" type="primary">bcsQ</name>
    <name evidence="1" type="ORF">N5D41_22215</name>
</gene>
<dbReference type="RefSeq" id="WP_196461233.1">
    <property type="nucleotide sequence ID" value="NZ_JACFYY010000023.1"/>
</dbReference>
<organism evidence="1 2">
    <name type="scientific">Ectopseudomonas toyotomiensis</name>
    <dbReference type="NCBI Taxonomy" id="554344"/>
    <lineage>
        <taxon>Bacteria</taxon>
        <taxon>Pseudomonadati</taxon>
        <taxon>Pseudomonadota</taxon>
        <taxon>Gammaproteobacteria</taxon>
        <taxon>Pseudomonadales</taxon>
        <taxon>Pseudomonadaceae</taxon>
        <taxon>Ectopseudomonas</taxon>
    </lineage>
</organism>
<dbReference type="PANTHER" id="PTHR13696:SF52">
    <property type="entry name" value="PARA FAMILY PROTEIN CT_582"/>
    <property type="match status" value="1"/>
</dbReference>
<dbReference type="AlphaFoldDB" id="A0AA42LK54"/>
<dbReference type="Pfam" id="PF06564">
    <property type="entry name" value="CBP_BcsQ"/>
    <property type="match status" value="1"/>
</dbReference>